<evidence type="ECO:0000313" key="6">
    <source>
        <dbReference type="RefSeq" id="XP_034291247.2"/>
    </source>
</evidence>
<dbReference type="AlphaFoldDB" id="A0A6P9D6H9"/>
<accession>A0A6P9D6H9</accession>
<feature type="compositionally biased region" description="Low complexity" evidence="3">
    <location>
        <begin position="426"/>
        <end position="438"/>
    </location>
</feature>
<reference evidence="6" key="1">
    <citation type="submission" date="2025-08" db="UniProtKB">
        <authorList>
            <consortium name="RefSeq"/>
        </authorList>
    </citation>
    <scope>IDENTIFICATION</scope>
    <source>
        <tissue evidence="6">Blood</tissue>
    </source>
</reference>
<feature type="compositionally biased region" description="Low complexity" evidence="3">
    <location>
        <begin position="196"/>
        <end position="214"/>
    </location>
</feature>
<feature type="compositionally biased region" description="Basic and acidic residues" evidence="3">
    <location>
        <begin position="613"/>
        <end position="623"/>
    </location>
</feature>
<dbReference type="InParanoid" id="A0A6P9D6H9"/>
<dbReference type="GeneID" id="117676119"/>
<feature type="region of interest" description="Disordered" evidence="3">
    <location>
        <begin position="320"/>
        <end position="366"/>
    </location>
</feature>
<evidence type="ECO:0000256" key="3">
    <source>
        <dbReference type="SAM" id="MobiDB-lite"/>
    </source>
</evidence>
<sequence length="854" mass="95064">MFFRVSNINPTSTGFTPHLPSNSGVKVSYTLVADSGRPLLKAAWAPQPRSSRGHLLTLRSPWGLFGGDAALPEAPKARRGEQLAEPAWKQLWLPPSRRSLPGTRGLPLAPTRASRPPFCHCPTPGALPSLRSRLLPGRGPPCWRSAVSLLRLPRERPRRSPRQEPPASPGGRARPALARCPRRAALAGALSAAATGRGRPAGAAGASLGAPPSGWEDAEHVQNRPRTGPPVGELAERRVKASLCRGRPCLWLGCRRGDGAGEAAAAVAARVEPAPMFSCFCFSVQPQSFGSPALPEDENKENYPDKSVVIEESQAVFQDTPTPCDGTLRVGMGNLKSRKPTSIPKTENGKTREENQEMGNAGSWLSECQKKTATSATEYAENVTLRYQETALKFQPRTDQSAFISPNDAAEHLQRLTEEDSPQLVASEEPASSSASTSMHIDRDCGGEPAQGYREGQTEADNGPEDQDALGTCRLLHHITDGDYPLLSPRCSIFSQSQRFNLDPESAPSPPSAQLFMMPRSSSRGSCEDSKVPQTMVQLTKHLQSLKRRIRKYEEKFEEEKNYRPSHADKISNPEVMKWMNDLAKSRKQLKELKLKMSEEQTFHIKRSQRSFQPDREGGRLDPADLPTGPSVEETMEVVKKQLKEKRQQLGLPENIKAMTKKQMALEKLSLQKSLLYFESIHGRPVNQEDRSLMKPLYERYRIIKQLLSTPSLITTIQEEEDSDEEPPQSSSTGSLHWPPEAQMGHSDEENEPAFVSPQDGRSVTKQPTLSMSNLHEATMPVLLEHLRETRADKKRIRKVLREFEEEFFRQTGRSPQKEDRISMSEEYLEYKHIKAKLRLLEVLISKHDISKTI</sequence>
<feature type="compositionally biased region" description="Acidic residues" evidence="3">
    <location>
        <begin position="718"/>
        <end position="727"/>
    </location>
</feature>
<dbReference type="RefSeq" id="XP_034291247.2">
    <property type="nucleotide sequence ID" value="XM_034435356.2"/>
</dbReference>
<evidence type="ECO:0000256" key="1">
    <source>
        <dbReference type="ARBA" id="ARBA00007549"/>
    </source>
</evidence>
<evidence type="ECO:0000313" key="5">
    <source>
        <dbReference type="Proteomes" id="UP001652622"/>
    </source>
</evidence>
<organism evidence="5 6">
    <name type="scientific">Pantherophis guttatus</name>
    <name type="common">Corn snake</name>
    <name type="synonym">Elaphe guttata</name>
    <dbReference type="NCBI Taxonomy" id="94885"/>
    <lineage>
        <taxon>Eukaryota</taxon>
        <taxon>Metazoa</taxon>
        <taxon>Chordata</taxon>
        <taxon>Craniata</taxon>
        <taxon>Vertebrata</taxon>
        <taxon>Euteleostomi</taxon>
        <taxon>Lepidosauria</taxon>
        <taxon>Squamata</taxon>
        <taxon>Bifurcata</taxon>
        <taxon>Unidentata</taxon>
        <taxon>Episquamata</taxon>
        <taxon>Toxicofera</taxon>
        <taxon>Serpentes</taxon>
        <taxon>Colubroidea</taxon>
        <taxon>Colubridae</taxon>
        <taxon>Colubrinae</taxon>
        <taxon>Pantherophis</taxon>
    </lineage>
</organism>
<feature type="region of interest" description="Disordered" evidence="3">
    <location>
        <begin position="416"/>
        <end position="468"/>
    </location>
</feature>
<dbReference type="Pfam" id="PF26116">
    <property type="entry name" value="FAM13A"/>
    <property type="match status" value="1"/>
</dbReference>
<name>A0A6P9D6H9_PANGU</name>
<keyword evidence="2" id="KW-0175">Coiled coil</keyword>
<evidence type="ECO:0000259" key="4">
    <source>
        <dbReference type="Pfam" id="PF26116"/>
    </source>
</evidence>
<feature type="region of interest" description="Disordered" evidence="3">
    <location>
        <begin position="153"/>
        <end position="177"/>
    </location>
</feature>
<protein>
    <submittedName>
        <fullName evidence="6">Protein FAM13C</fullName>
    </submittedName>
</protein>
<dbReference type="PANTHER" id="PTHR15904:SF19">
    <property type="entry name" value="PROTEIN FAM13C"/>
    <property type="match status" value="1"/>
</dbReference>
<comment type="similarity">
    <text evidence="1">Belongs to the FAM13 family.</text>
</comment>
<feature type="region of interest" description="Disordered" evidence="3">
    <location>
        <begin position="94"/>
        <end position="113"/>
    </location>
</feature>
<feature type="region of interest" description="Disordered" evidence="3">
    <location>
        <begin position="196"/>
        <end position="234"/>
    </location>
</feature>
<feature type="compositionally biased region" description="Polar residues" evidence="3">
    <location>
        <begin position="760"/>
        <end position="775"/>
    </location>
</feature>
<dbReference type="InterPro" id="IPR059029">
    <property type="entry name" value="FAM13A_dom"/>
</dbReference>
<feature type="domain" description="FAM13A-like" evidence="4">
    <location>
        <begin position="780"/>
        <end position="848"/>
    </location>
</feature>
<dbReference type="PANTHER" id="PTHR15904">
    <property type="entry name" value="FAM13"/>
    <property type="match status" value="1"/>
</dbReference>
<gene>
    <name evidence="6" type="primary">FAM13C</name>
</gene>
<dbReference type="InterPro" id="IPR039102">
    <property type="entry name" value="FAM13"/>
</dbReference>
<feature type="region of interest" description="Disordered" evidence="3">
    <location>
        <begin position="718"/>
        <end position="775"/>
    </location>
</feature>
<evidence type="ECO:0000256" key="2">
    <source>
        <dbReference type="SAM" id="Coils"/>
    </source>
</evidence>
<feature type="coiled-coil region" evidence="2">
    <location>
        <begin position="536"/>
        <end position="600"/>
    </location>
</feature>
<dbReference type="Proteomes" id="UP001652622">
    <property type="component" value="Unplaced"/>
</dbReference>
<dbReference type="KEGG" id="pgut:117676119"/>
<feature type="region of interest" description="Disordered" evidence="3">
    <location>
        <begin position="604"/>
        <end position="630"/>
    </location>
</feature>
<keyword evidence="5" id="KW-1185">Reference proteome</keyword>
<proteinExistence type="inferred from homology"/>